<dbReference type="GO" id="GO:0050660">
    <property type="term" value="F:flavin adenine dinucleotide binding"/>
    <property type="evidence" value="ECO:0007669"/>
    <property type="project" value="InterPro"/>
</dbReference>
<dbReference type="InterPro" id="IPR050741">
    <property type="entry name" value="Acyl-CoA_dehydrogenase"/>
</dbReference>
<dbReference type="EMBL" id="SMSE01000001">
    <property type="protein sequence ID" value="TDG15755.1"/>
    <property type="molecule type" value="Genomic_DNA"/>
</dbReference>
<evidence type="ECO:0000259" key="7">
    <source>
        <dbReference type="Pfam" id="PF00441"/>
    </source>
</evidence>
<evidence type="ECO:0000259" key="9">
    <source>
        <dbReference type="Pfam" id="PF02771"/>
    </source>
</evidence>
<dbReference type="GO" id="GO:0003995">
    <property type="term" value="F:acyl-CoA dehydrogenase activity"/>
    <property type="evidence" value="ECO:0007669"/>
    <property type="project" value="TreeGrafter"/>
</dbReference>
<evidence type="ECO:0000259" key="8">
    <source>
        <dbReference type="Pfam" id="PF02770"/>
    </source>
</evidence>
<gene>
    <name evidence="10" type="ORF">E2F43_05895</name>
</gene>
<evidence type="ECO:0000313" key="11">
    <source>
        <dbReference type="Proteomes" id="UP000295554"/>
    </source>
</evidence>
<dbReference type="InterPro" id="IPR046373">
    <property type="entry name" value="Acyl-CoA_Oxase/DH_mid-dom_sf"/>
</dbReference>
<evidence type="ECO:0000256" key="2">
    <source>
        <dbReference type="ARBA" id="ARBA00009347"/>
    </source>
</evidence>
<dbReference type="InterPro" id="IPR009075">
    <property type="entry name" value="AcylCo_DH/oxidase_C"/>
</dbReference>
<feature type="domain" description="Acyl-CoA dehydrogenase/oxidase C-terminal" evidence="7">
    <location>
        <begin position="230"/>
        <end position="378"/>
    </location>
</feature>
<keyword evidence="4 6" id="KW-0274">FAD</keyword>
<dbReference type="InterPro" id="IPR009100">
    <property type="entry name" value="AcylCoA_DH/oxidase_NM_dom_sf"/>
</dbReference>
<keyword evidence="11" id="KW-1185">Reference proteome</keyword>
<comment type="caution">
    <text evidence="10">The sequence shown here is derived from an EMBL/GenBank/DDBJ whole genome shotgun (WGS) entry which is preliminary data.</text>
</comment>
<protein>
    <submittedName>
        <fullName evidence="10">Acyl-CoA dehydrogenase</fullName>
    </submittedName>
</protein>
<evidence type="ECO:0000256" key="4">
    <source>
        <dbReference type="ARBA" id="ARBA00022827"/>
    </source>
</evidence>
<dbReference type="FunFam" id="1.20.140.10:FF:000001">
    <property type="entry name" value="Acyl-CoA dehydrogenase"/>
    <property type="match status" value="1"/>
</dbReference>
<sequence>MQNPFETEERRAFRETVKRYVETEIKPNIDEWDEAADFPWRLHEELGSMGYFGFGVSEAHGGLGFDDAFMRFAAAEEMAKAGGTGVWAGVGGRSISIGPIEHLANEEIRERCLEDIVLGRKGSCLAITEPGGGSDVANMQTTAVREGDEWVINGVKTFITGGMKGDYFVVGARTGGEGLVGISLFFVDADTPGFSRTPLDRKMGWWASDQATLYFDNCRVPAANLMGEENHGFIAIMQNFNYERLSMIAGALGMMKTCLEESIAWAKERETFGKPLIKHQVIRHKIAEMSARIDQIESYGTMICWQINEGHMPVAEICKGKFAATKALEFVASEAMQIFGGAAYLRGNPVERIYREVKVFAIGGGSEEIMRDLAVRQMGL</sequence>
<dbReference type="InterPro" id="IPR037069">
    <property type="entry name" value="AcylCoA_DH/ox_N_sf"/>
</dbReference>
<dbReference type="InterPro" id="IPR006091">
    <property type="entry name" value="Acyl-CoA_Oxase/DH_mid-dom"/>
</dbReference>
<evidence type="ECO:0000256" key="5">
    <source>
        <dbReference type="ARBA" id="ARBA00023002"/>
    </source>
</evidence>
<feature type="domain" description="Acyl-CoA oxidase/dehydrogenase middle" evidence="8">
    <location>
        <begin position="124"/>
        <end position="218"/>
    </location>
</feature>
<evidence type="ECO:0000256" key="3">
    <source>
        <dbReference type="ARBA" id="ARBA00022630"/>
    </source>
</evidence>
<reference evidence="10 11" key="1">
    <citation type="submission" date="2019-03" db="EMBL/GenBank/DDBJ databases">
        <title>Seongchinamella monodicae gen. nov., sp. nov., a novel member of the Gammaproteobacteria isolated from a tidal mudflat of beach.</title>
        <authorList>
            <person name="Yang H.G."/>
            <person name="Kang J.W."/>
            <person name="Lee S.D."/>
        </authorList>
    </citation>
    <scope>NUCLEOTIDE SEQUENCE [LARGE SCALE GENOMIC DNA]</scope>
    <source>
        <strain evidence="10 11">GH4-78</strain>
    </source>
</reference>
<dbReference type="PANTHER" id="PTHR48083:SF28">
    <property type="entry name" value="ACYL-COA DEHYDROGENASE FAMILY PROTEIN (AFU_ORTHOLOGUE AFUA_6G10880)-RELATED"/>
    <property type="match status" value="1"/>
</dbReference>
<dbReference type="PANTHER" id="PTHR48083">
    <property type="entry name" value="MEDIUM-CHAIN SPECIFIC ACYL-COA DEHYDROGENASE, MITOCHONDRIAL-RELATED"/>
    <property type="match status" value="1"/>
</dbReference>
<dbReference type="RefSeq" id="WP_133210519.1">
    <property type="nucleotide sequence ID" value="NZ_SMSE01000001.1"/>
</dbReference>
<dbReference type="Proteomes" id="UP000295554">
    <property type="component" value="Unassembled WGS sequence"/>
</dbReference>
<dbReference type="GO" id="GO:0005737">
    <property type="term" value="C:cytoplasm"/>
    <property type="evidence" value="ECO:0007669"/>
    <property type="project" value="TreeGrafter"/>
</dbReference>
<dbReference type="FunFam" id="2.40.110.10:FF:000002">
    <property type="entry name" value="Acyl-CoA dehydrogenase fadE12"/>
    <property type="match status" value="1"/>
</dbReference>
<dbReference type="SUPFAM" id="SSF56645">
    <property type="entry name" value="Acyl-CoA dehydrogenase NM domain-like"/>
    <property type="match status" value="1"/>
</dbReference>
<dbReference type="Pfam" id="PF00441">
    <property type="entry name" value="Acyl-CoA_dh_1"/>
    <property type="match status" value="1"/>
</dbReference>
<feature type="domain" description="Acyl-CoA dehydrogenase/oxidase N-terminal" evidence="9">
    <location>
        <begin position="7"/>
        <end position="119"/>
    </location>
</feature>
<dbReference type="Pfam" id="PF02771">
    <property type="entry name" value="Acyl-CoA_dh_N"/>
    <property type="match status" value="1"/>
</dbReference>
<dbReference type="Gene3D" id="1.20.140.10">
    <property type="entry name" value="Butyryl-CoA Dehydrogenase, subunit A, domain 3"/>
    <property type="match status" value="1"/>
</dbReference>
<keyword evidence="3 6" id="KW-0285">Flavoprotein</keyword>
<comment type="cofactor">
    <cofactor evidence="1 6">
        <name>FAD</name>
        <dbReference type="ChEBI" id="CHEBI:57692"/>
    </cofactor>
</comment>
<evidence type="ECO:0000256" key="1">
    <source>
        <dbReference type="ARBA" id="ARBA00001974"/>
    </source>
</evidence>
<keyword evidence="5 6" id="KW-0560">Oxidoreductase</keyword>
<dbReference type="GO" id="GO:0033539">
    <property type="term" value="P:fatty acid beta-oxidation using acyl-CoA dehydrogenase"/>
    <property type="evidence" value="ECO:0007669"/>
    <property type="project" value="TreeGrafter"/>
</dbReference>
<dbReference type="OrthoDB" id="9769473at2"/>
<evidence type="ECO:0000313" key="10">
    <source>
        <dbReference type="EMBL" id="TDG15755.1"/>
    </source>
</evidence>
<evidence type="ECO:0000256" key="6">
    <source>
        <dbReference type="RuleBase" id="RU362125"/>
    </source>
</evidence>
<dbReference type="InterPro" id="IPR013786">
    <property type="entry name" value="AcylCoA_DH/ox_N"/>
</dbReference>
<name>A0A4V2ZXU0_9GAMM</name>
<comment type="similarity">
    <text evidence="2 6">Belongs to the acyl-CoA dehydrogenase family.</text>
</comment>
<dbReference type="InterPro" id="IPR036250">
    <property type="entry name" value="AcylCo_DH-like_C"/>
</dbReference>
<dbReference type="Gene3D" id="1.10.540.10">
    <property type="entry name" value="Acyl-CoA dehydrogenase/oxidase, N-terminal domain"/>
    <property type="match status" value="1"/>
</dbReference>
<dbReference type="AlphaFoldDB" id="A0A4V2ZXU0"/>
<organism evidence="10 11">
    <name type="scientific">Seongchinamella unica</name>
    <dbReference type="NCBI Taxonomy" id="2547392"/>
    <lineage>
        <taxon>Bacteria</taxon>
        <taxon>Pseudomonadati</taxon>
        <taxon>Pseudomonadota</taxon>
        <taxon>Gammaproteobacteria</taxon>
        <taxon>Cellvibrionales</taxon>
        <taxon>Halieaceae</taxon>
        <taxon>Seongchinamella</taxon>
    </lineage>
</organism>
<proteinExistence type="inferred from homology"/>
<dbReference type="SUPFAM" id="SSF47203">
    <property type="entry name" value="Acyl-CoA dehydrogenase C-terminal domain-like"/>
    <property type="match status" value="1"/>
</dbReference>
<accession>A0A4V2ZXU0</accession>
<dbReference type="Gene3D" id="2.40.110.10">
    <property type="entry name" value="Butyryl-CoA Dehydrogenase, subunit A, domain 2"/>
    <property type="match status" value="1"/>
</dbReference>
<dbReference type="Pfam" id="PF02770">
    <property type="entry name" value="Acyl-CoA_dh_M"/>
    <property type="match status" value="1"/>
</dbReference>